<comment type="caution">
    <text evidence="1">The sequence shown here is derived from an EMBL/GenBank/DDBJ whole genome shotgun (WGS) entry which is preliminary data.</text>
</comment>
<accession>A0A4S1CE94</accession>
<keyword evidence="2" id="KW-1185">Reference proteome</keyword>
<sequence>MSAVLITFFTISGEEKTKRVPLDEKHMPAYELFKKTQSKMEVDKGCPTCHFEPGGVPFPPKHPKAGDGPRRCLFCHKLKLV</sequence>
<evidence type="ECO:0000313" key="2">
    <source>
        <dbReference type="Proteomes" id="UP000306416"/>
    </source>
</evidence>
<protein>
    <submittedName>
        <fullName evidence="1">Cytochrome C</fullName>
    </submittedName>
</protein>
<dbReference type="Gene3D" id="1.10.1130.20">
    <property type="match status" value="1"/>
</dbReference>
<evidence type="ECO:0000313" key="1">
    <source>
        <dbReference type="EMBL" id="TGU71751.1"/>
    </source>
</evidence>
<gene>
    <name evidence="1" type="ORF">E4633_13945</name>
</gene>
<dbReference type="AlphaFoldDB" id="A0A4S1CE94"/>
<proteinExistence type="predicted"/>
<name>A0A4S1CE94_9BACT</name>
<reference evidence="1 2" key="1">
    <citation type="submission" date="2019-04" db="EMBL/GenBank/DDBJ databases">
        <title>Geobacter oryzae sp. nov., ferric-reducing bacteria isolated from paddy soil.</title>
        <authorList>
            <person name="Xu Z."/>
            <person name="Masuda Y."/>
            <person name="Itoh H."/>
            <person name="Senoo K."/>
        </authorList>
    </citation>
    <scope>NUCLEOTIDE SEQUENCE [LARGE SCALE GENOMIC DNA]</scope>
    <source>
        <strain evidence="1 2">Red111</strain>
    </source>
</reference>
<dbReference type="EMBL" id="SRSC01000003">
    <property type="protein sequence ID" value="TGU71751.1"/>
    <property type="molecule type" value="Genomic_DNA"/>
</dbReference>
<dbReference type="Proteomes" id="UP000306416">
    <property type="component" value="Unassembled WGS sequence"/>
</dbReference>
<organism evidence="1 2">
    <name type="scientific">Geomonas terrae</name>
    <dbReference type="NCBI Taxonomy" id="2562681"/>
    <lineage>
        <taxon>Bacteria</taxon>
        <taxon>Pseudomonadati</taxon>
        <taxon>Thermodesulfobacteriota</taxon>
        <taxon>Desulfuromonadia</taxon>
        <taxon>Geobacterales</taxon>
        <taxon>Geobacteraceae</taxon>
        <taxon>Geomonas</taxon>
    </lineage>
</organism>